<comment type="caution">
    <text evidence="4">The sequence shown here is derived from an EMBL/GenBank/DDBJ whole genome shotgun (WGS) entry which is preliminary data.</text>
</comment>
<accession>A0AAN8A4Y8</accession>
<reference evidence="4 5" key="1">
    <citation type="journal article" date="2023" name="Genes (Basel)">
        <title>Chromosome-Level Genome Assembly and Circadian Gene Repertoire of the Patagonia Blennie Eleginops maclovinus-The Closest Ancestral Proxy of Antarctic Cryonotothenioids.</title>
        <authorList>
            <person name="Cheng C.C."/>
            <person name="Rivera-Colon A.G."/>
            <person name="Minhas B.F."/>
            <person name="Wilson L."/>
            <person name="Rayamajhi N."/>
            <person name="Vargas-Chacoff L."/>
            <person name="Catchen J.M."/>
        </authorList>
    </citation>
    <scope>NUCLEOTIDE SEQUENCE [LARGE SCALE GENOMIC DNA]</scope>
    <source>
        <strain evidence="4">JMC-PN-2008</strain>
    </source>
</reference>
<name>A0AAN8A4Y8_ELEMC</name>
<sequence>MKQELAEEGSRCSILSKQHRFNEHCCIRCCAPFTFLINPKRLCLDCQYNVCKTCCTYNKREQAGCARHARRAGKCFHTHIDTHTPVAKEEED</sequence>
<organism evidence="4 5">
    <name type="scientific">Eleginops maclovinus</name>
    <name type="common">Patagonian blennie</name>
    <name type="synonym">Eleginus maclovinus</name>
    <dbReference type="NCBI Taxonomy" id="56733"/>
    <lineage>
        <taxon>Eukaryota</taxon>
        <taxon>Metazoa</taxon>
        <taxon>Chordata</taxon>
        <taxon>Craniata</taxon>
        <taxon>Vertebrata</taxon>
        <taxon>Euteleostomi</taxon>
        <taxon>Actinopterygii</taxon>
        <taxon>Neopterygii</taxon>
        <taxon>Teleostei</taxon>
        <taxon>Neoteleostei</taxon>
        <taxon>Acanthomorphata</taxon>
        <taxon>Eupercaria</taxon>
        <taxon>Perciformes</taxon>
        <taxon>Notothenioidei</taxon>
        <taxon>Eleginopidae</taxon>
        <taxon>Eleginops</taxon>
    </lineage>
</organism>
<evidence type="ECO:0000313" key="4">
    <source>
        <dbReference type="EMBL" id="KAK5850213.1"/>
    </source>
</evidence>
<keyword evidence="5" id="KW-1185">Reference proteome</keyword>
<comment type="subcellular location">
    <subcellularLocation>
        <location evidence="1">Cytoplasm</location>
        <location evidence="1">Perinuclear region</location>
    </subcellularLocation>
</comment>
<dbReference type="Proteomes" id="UP001346869">
    <property type="component" value="Unassembled WGS sequence"/>
</dbReference>
<dbReference type="AlphaFoldDB" id="A0AAN8A4Y8"/>
<proteinExistence type="predicted"/>
<dbReference type="GO" id="GO:0003779">
    <property type="term" value="F:actin binding"/>
    <property type="evidence" value="ECO:0007669"/>
    <property type="project" value="TreeGrafter"/>
</dbReference>
<evidence type="ECO:0000256" key="2">
    <source>
        <dbReference type="ARBA" id="ARBA00022490"/>
    </source>
</evidence>
<dbReference type="InterPro" id="IPR011011">
    <property type="entry name" value="Znf_FYVE_PHD"/>
</dbReference>
<protein>
    <recommendedName>
        <fullName evidence="3">FYVE-type zinc finger domain-containing protein</fullName>
    </recommendedName>
</protein>
<dbReference type="Gene3D" id="3.30.40.10">
    <property type="entry name" value="Zinc/RING finger domain, C3HC4 (zinc finger)"/>
    <property type="match status" value="1"/>
</dbReference>
<dbReference type="Pfam" id="PF02318">
    <property type="entry name" value="FYVE_2"/>
    <property type="match status" value="1"/>
</dbReference>
<dbReference type="InterPro" id="IPR041282">
    <property type="entry name" value="FYVE_2"/>
</dbReference>
<dbReference type="GO" id="GO:0048471">
    <property type="term" value="C:perinuclear region of cytoplasm"/>
    <property type="evidence" value="ECO:0007669"/>
    <property type="project" value="UniProtKB-SubCell"/>
</dbReference>
<dbReference type="PANTHER" id="PTHR14555:SF6">
    <property type="entry name" value="RAB EFFECTOR MYRIP"/>
    <property type="match status" value="1"/>
</dbReference>
<gene>
    <name evidence="4" type="ORF">PBY51_014480</name>
</gene>
<evidence type="ECO:0000313" key="5">
    <source>
        <dbReference type="Proteomes" id="UP001346869"/>
    </source>
</evidence>
<dbReference type="GO" id="GO:0030864">
    <property type="term" value="C:cortical actin cytoskeleton"/>
    <property type="evidence" value="ECO:0007669"/>
    <property type="project" value="TreeGrafter"/>
</dbReference>
<keyword evidence="2" id="KW-0963">Cytoplasm</keyword>
<dbReference type="InterPro" id="IPR051745">
    <property type="entry name" value="Intracell_Transport_Effector"/>
</dbReference>
<dbReference type="InterPro" id="IPR013083">
    <property type="entry name" value="Znf_RING/FYVE/PHD"/>
</dbReference>
<evidence type="ECO:0000259" key="3">
    <source>
        <dbReference type="Pfam" id="PF02318"/>
    </source>
</evidence>
<dbReference type="GO" id="GO:0017022">
    <property type="term" value="F:myosin binding"/>
    <property type="evidence" value="ECO:0007669"/>
    <property type="project" value="TreeGrafter"/>
</dbReference>
<evidence type="ECO:0000256" key="1">
    <source>
        <dbReference type="ARBA" id="ARBA00004556"/>
    </source>
</evidence>
<feature type="domain" description="FYVE-type zinc finger" evidence="3">
    <location>
        <begin position="1"/>
        <end position="63"/>
    </location>
</feature>
<reference evidence="4 5" key="2">
    <citation type="journal article" date="2023" name="Mol. Biol. Evol.">
        <title>Genomics of Secondarily Temperate Adaptation in the Only Non-Antarctic Icefish.</title>
        <authorList>
            <person name="Rivera-Colon A.G."/>
            <person name="Rayamajhi N."/>
            <person name="Minhas B.F."/>
            <person name="Madrigal G."/>
            <person name="Bilyk K.T."/>
            <person name="Yoon V."/>
            <person name="Hune M."/>
            <person name="Gregory S."/>
            <person name="Cheng C.H.C."/>
            <person name="Catchen J.M."/>
        </authorList>
    </citation>
    <scope>NUCLEOTIDE SEQUENCE [LARGE SCALE GENOMIC DNA]</scope>
    <source>
        <strain evidence="4">JMC-PN-2008</strain>
    </source>
</reference>
<dbReference type="SUPFAM" id="SSF57903">
    <property type="entry name" value="FYVE/PHD zinc finger"/>
    <property type="match status" value="1"/>
</dbReference>
<dbReference type="EMBL" id="JAUZQC010000023">
    <property type="protein sequence ID" value="KAK5850213.1"/>
    <property type="molecule type" value="Genomic_DNA"/>
</dbReference>
<dbReference type="PANTHER" id="PTHR14555">
    <property type="entry name" value="MYELIN-ASSOCIATED OLIGODENDROCYTIC BASIC PROTEIN MOBP -RELATED"/>
    <property type="match status" value="1"/>
</dbReference>